<proteinExistence type="predicted"/>
<dbReference type="InterPro" id="IPR036770">
    <property type="entry name" value="Ankyrin_rpt-contain_sf"/>
</dbReference>
<dbReference type="InterPro" id="IPR052050">
    <property type="entry name" value="SecEffector_AnkRepeat"/>
</dbReference>
<organism evidence="1 2">
    <name type="scientific">Apatococcus lobatus</name>
    <dbReference type="NCBI Taxonomy" id="904363"/>
    <lineage>
        <taxon>Eukaryota</taxon>
        <taxon>Viridiplantae</taxon>
        <taxon>Chlorophyta</taxon>
        <taxon>core chlorophytes</taxon>
        <taxon>Trebouxiophyceae</taxon>
        <taxon>Chlorellales</taxon>
        <taxon>Chlorellaceae</taxon>
        <taxon>Apatococcus</taxon>
    </lineage>
</organism>
<dbReference type="EMBL" id="JALJOS010000029">
    <property type="protein sequence ID" value="KAK9822949.1"/>
    <property type="molecule type" value="Genomic_DNA"/>
</dbReference>
<dbReference type="SUPFAM" id="SSF140860">
    <property type="entry name" value="Pseudo ankyrin repeat-like"/>
    <property type="match status" value="2"/>
</dbReference>
<protein>
    <submittedName>
        <fullName evidence="1">Uncharacterized protein</fullName>
    </submittedName>
</protein>
<dbReference type="AlphaFoldDB" id="A0AAW1QNB6"/>
<evidence type="ECO:0000313" key="1">
    <source>
        <dbReference type="EMBL" id="KAK9822949.1"/>
    </source>
</evidence>
<gene>
    <name evidence="1" type="ORF">WJX74_008129</name>
</gene>
<name>A0AAW1QNB6_9CHLO</name>
<dbReference type="Gene3D" id="1.25.40.20">
    <property type="entry name" value="Ankyrin repeat-containing domain"/>
    <property type="match status" value="1"/>
</dbReference>
<dbReference type="Proteomes" id="UP001438707">
    <property type="component" value="Unassembled WGS sequence"/>
</dbReference>
<dbReference type="PANTHER" id="PTHR46586:SF3">
    <property type="entry name" value="ANKYRIN REPEAT-CONTAINING PROTEIN"/>
    <property type="match status" value="1"/>
</dbReference>
<evidence type="ECO:0000313" key="2">
    <source>
        <dbReference type="Proteomes" id="UP001438707"/>
    </source>
</evidence>
<dbReference type="PANTHER" id="PTHR46586">
    <property type="entry name" value="ANKYRIN REPEAT-CONTAINING PROTEIN"/>
    <property type="match status" value="1"/>
</dbReference>
<keyword evidence="2" id="KW-1185">Reference proteome</keyword>
<accession>A0AAW1QNB6</accession>
<comment type="caution">
    <text evidence="1">The sequence shown here is derived from an EMBL/GenBank/DDBJ whole genome shotgun (WGS) entry which is preliminary data.</text>
</comment>
<sequence length="348" mass="38444">MVELRHEAEGLNWIISQEPLQLLLIPGLQSASITAAAAGNHQALSYLRFVAQYSAAHRSMLNPSEMDMCCLRAAELHPEDSDDEFVLEEGLLEISKEIRDAFLSRQDTFTAELLRQAVEEGQLAALQWIMALCHRIYGDDEELMQLAASRGRLEVMQFLRSGPRPAPWNEEVTQAAVQHPLCLQWLLTQPEPCPHHQGIVEKAARCGSLEALKVLHAAKLLITVVETSVCRNAAAHPSSSIPMLQWLRAQAPPVRWSESTCRVAASTGNLALLQWLRAQNPPCPWGITCAFAAANTNNLGLLKWLLAQSPPCPWSHSCEVAATRAGNVAMLQWLRAQNPARAPGRQDL</sequence>
<reference evidence="1 2" key="1">
    <citation type="journal article" date="2024" name="Nat. Commun.">
        <title>Phylogenomics reveals the evolutionary origins of lichenization in chlorophyte algae.</title>
        <authorList>
            <person name="Puginier C."/>
            <person name="Libourel C."/>
            <person name="Otte J."/>
            <person name="Skaloud P."/>
            <person name="Haon M."/>
            <person name="Grisel S."/>
            <person name="Petersen M."/>
            <person name="Berrin J.G."/>
            <person name="Delaux P.M."/>
            <person name="Dal Grande F."/>
            <person name="Keller J."/>
        </authorList>
    </citation>
    <scope>NUCLEOTIDE SEQUENCE [LARGE SCALE GENOMIC DNA]</scope>
    <source>
        <strain evidence="1 2">SAG 2145</strain>
    </source>
</reference>